<keyword evidence="3" id="KW-1185">Reference proteome</keyword>
<proteinExistence type="predicted"/>
<gene>
    <name evidence="2" type="ORF">RFI_24131</name>
</gene>
<name>X6MIH0_RETFI</name>
<dbReference type="EMBL" id="ASPP01020724">
    <property type="protein sequence ID" value="ETO13242.1"/>
    <property type="molecule type" value="Genomic_DNA"/>
</dbReference>
<feature type="transmembrane region" description="Helical" evidence="1">
    <location>
        <begin position="56"/>
        <end position="75"/>
    </location>
</feature>
<keyword evidence="1" id="KW-0472">Membrane</keyword>
<organism evidence="2 3">
    <name type="scientific">Reticulomyxa filosa</name>
    <dbReference type="NCBI Taxonomy" id="46433"/>
    <lineage>
        <taxon>Eukaryota</taxon>
        <taxon>Sar</taxon>
        <taxon>Rhizaria</taxon>
        <taxon>Retaria</taxon>
        <taxon>Foraminifera</taxon>
        <taxon>Monothalamids</taxon>
        <taxon>Reticulomyxidae</taxon>
        <taxon>Reticulomyxa</taxon>
    </lineage>
</organism>
<evidence type="ECO:0000313" key="2">
    <source>
        <dbReference type="EMBL" id="ETO13242.1"/>
    </source>
</evidence>
<protein>
    <submittedName>
        <fullName evidence="2">Uncharacterized protein</fullName>
    </submittedName>
</protein>
<accession>X6MIH0</accession>
<comment type="caution">
    <text evidence="2">The sequence shown here is derived from an EMBL/GenBank/DDBJ whole genome shotgun (WGS) entry which is preliminary data.</text>
</comment>
<evidence type="ECO:0000313" key="3">
    <source>
        <dbReference type="Proteomes" id="UP000023152"/>
    </source>
</evidence>
<dbReference type="AlphaFoldDB" id="X6MIH0"/>
<keyword evidence="1" id="KW-0812">Transmembrane</keyword>
<keyword evidence="1" id="KW-1133">Transmembrane helix</keyword>
<sequence>MLYDGPTNSFFPFVDVKKIIITRKLTVQGIFFLEFQRERLFLYDHLSGVGMKRKTICVIVFLLQCVTCLLLFFYATGRPCPLCKMSSLETPPTYNHVYSEIKESVKKMTASGVVNKSRERGQSNFLRLPTQLTYFTGLHPQKQVCQLANARFYIYNISQRYNFAKGQRLSILDPRNCGFYEIYEMYKWLYVHPCRVADMRDARVVFISFGMVQTMAKSKSLGKCYRDIGALSAYRRPTYLTEKQIFHFIMQKSFQYLVRNRSQFDPTQQQIFYFPMASFTWKETRVISGVPIAQITYNAYSEAFRPHLDISLPTVAENDFSEIAKQSNICFRKTQVCKVLKKWLFFFN</sequence>
<evidence type="ECO:0000256" key="1">
    <source>
        <dbReference type="SAM" id="Phobius"/>
    </source>
</evidence>
<reference evidence="2 3" key="1">
    <citation type="journal article" date="2013" name="Curr. Biol.">
        <title>The Genome of the Foraminiferan Reticulomyxa filosa.</title>
        <authorList>
            <person name="Glockner G."/>
            <person name="Hulsmann N."/>
            <person name="Schleicher M."/>
            <person name="Noegel A.A."/>
            <person name="Eichinger L."/>
            <person name="Gallinger C."/>
            <person name="Pawlowski J."/>
            <person name="Sierra R."/>
            <person name="Euteneuer U."/>
            <person name="Pillet L."/>
            <person name="Moustafa A."/>
            <person name="Platzer M."/>
            <person name="Groth M."/>
            <person name="Szafranski K."/>
            <person name="Schliwa M."/>
        </authorList>
    </citation>
    <scope>NUCLEOTIDE SEQUENCE [LARGE SCALE GENOMIC DNA]</scope>
</reference>
<dbReference type="Proteomes" id="UP000023152">
    <property type="component" value="Unassembled WGS sequence"/>
</dbReference>